<dbReference type="InterPro" id="IPR035906">
    <property type="entry name" value="MetI-like_sf"/>
</dbReference>
<sequence length="297" mass="33365">MYAAVSPFYILFAVFGIFPVGFSIFLSFQSWDGIGKMKSVGWENYKYLLTDPQFWQSIVNTLEIWVMATVPMLFLALVVAYALHTAVRFKSFYRMAYFVPNVTSMVAMAIVFGSIFSGNFGILNDLLKSIGAGQVQWLTDPWGIKVAIAALSTWRWVGYNAIIYLAGLQAISQDVYEAAKMDGANARQTFFRITIPLMRPIILFTVITSTIGGLQLFTESQVLVGDSGGTGQSGETIVVYLWQHAFVQNQFGYGGAIGWALFILIVLFSIINWRFLRERNDDLGRKGRRLRRNSRAS</sequence>
<dbReference type="Proteomes" id="UP000243342">
    <property type="component" value="Unassembled WGS sequence"/>
</dbReference>
<comment type="caution">
    <text evidence="9">The sequence shown here is derived from an EMBL/GenBank/DDBJ whole genome shotgun (WGS) entry which is preliminary data.</text>
</comment>
<accession>A0A1J7C7W5</accession>
<dbReference type="Pfam" id="PF00528">
    <property type="entry name" value="BPD_transp_1"/>
    <property type="match status" value="1"/>
</dbReference>
<dbReference type="InterPro" id="IPR051393">
    <property type="entry name" value="ABC_transporter_permease"/>
</dbReference>
<reference evidence="9 10" key="1">
    <citation type="submission" date="2016-10" db="EMBL/GenBank/DDBJ databases">
        <title>Genome sequence of Streptomyces gilvigriseus MUSC 26.</title>
        <authorList>
            <person name="Lee L.-H."/>
            <person name="Ser H.-L."/>
        </authorList>
    </citation>
    <scope>NUCLEOTIDE SEQUENCE [LARGE SCALE GENOMIC DNA]</scope>
    <source>
        <strain evidence="9 10">MUSC 26</strain>
    </source>
</reference>
<evidence type="ECO:0000259" key="8">
    <source>
        <dbReference type="PROSITE" id="PS50928"/>
    </source>
</evidence>
<feature type="domain" description="ABC transmembrane type-1" evidence="8">
    <location>
        <begin position="58"/>
        <end position="272"/>
    </location>
</feature>
<dbReference type="InterPro" id="IPR000515">
    <property type="entry name" value="MetI-like"/>
</dbReference>
<dbReference type="GO" id="GO:0055085">
    <property type="term" value="P:transmembrane transport"/>
    <property type="evidence" value="ECO:0007669"/>
    <property type="project" value="InterPro"/>
</dbReference>
<dbReference type="GO" id="GO:0005886">
    <property type="term" value="C:plasma membrane"/>
    <property type="evidence" value="ECO:0007669"/>
    <property type="project" value="UniProtKB-SubCell"/>
</dbReference>
<feature type="transmembrane region" description="Helical" evidence="7">
    <location>
        <begin position="256"/>
        <end position="276"/>
    </location>
</feature>
<keyword evidence="6 7" id="KW-0472">Membrane</keyword>
<dbReference type="EMBL" id="MLCF01000047">
    <property type="protein sequence ID" value="OIV37620.1"/>
    <property type="molecule type" value="Genomic_DNA"/>
</dbReference>
<organism evidence="9 10">
    <name type="scientific">Mangrovactinospora gilvigrisea</name>
    <dbReference type="NCBI Taxonomy" id="1428644"/>
    <lineage>
        <taxon>Bacteria</taxon>
        <taxon>Bacillati</taxon>
        <taxon>Actinomycetota</taxon>
        <taxon>Actinomycetes</taxon>
        <taxon>Kitasatosporales</taxon>
        <taxon>Streptomycetaceae</taxon>
        <taxon>Mangrovactinospora</taxon>
    </lineage>
</organism>
<keyword evidence="5 7" id="KW-1133">Transmembrane helix</keyword>
<keyword evidence="3" id="KW-1003">Cell membrane</keyword>
<evidence type="ECO:0000256" key="6">
    <source>
        <dbReference type="ARBA" id="ARBA00023136"/>
    </source>
</evidence>
<dbReference type="PROSITE" id="PS50928">
    <property type="entry name" value="ABC_TM1"/>
    <property type="match status" value="1"/>
</dbReference>
<evidence type="ECO:0000256" key="5">
    <source>
        <dbReference type="ARBA" id="ARBA00022989"/>
    </source>
</evidence>
<feature type="transmembrane region" description="Helical" evidence="7">
    <location>
        <begin position="156"/>
        <end position="176"/>
    </location>
</feature>
<evidence type="ECO:0000313" key="9">
    <source>
        <dbReference type="EMBL" id="OIV37620.1"/>
    </source>
</evidence>
<feature type="transmembrane region" description="Helical" evidence="7">
    <location>
        <begin position="7"/>
        <end position="28"/>
    </location>
</feature>
<dbReference type="CDD" id="cd06261">
    <property type="entry name" value="TM_PBP2"/>
    <property type="match status" value="1"/>
</dbReference>
<feature type="transmembrane region" description="Helical" evidence="7">
    <location>
        <begin position="197"/>
        <end position="217"/>
    </location>
</feature>
<evidence type="ECO:0000256" key="2">
    <source>
        <dbReference type="ARBA" id="ARBA00022448"/>
    </source>
</evidence>
<dbReference type="PANTHER" id="PTHR30193:SF37">
    <property type="entry name" value="INNER MEMBRANE ABC TRANSPORTER PERMEASE PROTEIN YCJO"/>
    <property type="match status" value="1"/>
</dbReference>
<evidence type="ECO:0000256" key="4">
    <source>
        <dbReference type="ARBA" id="ARBA00022692"/>
    </source>
</evidence>
<keyword evidence="4 7" id="KW-0812">Transmembrane</keyword>
<keyword evidence="10" id="KW-1185">Reference proteome</keyword>
<evidence type="ECO:0000256" key="3">
    <source>
        <dbReference type="ARBA" id="ARBA00022475"/>
    </source>
</evidence>
<keyword evidence="2 7" id="KW-0813">Transport</keyword>
<protein>
    <submittedName>
        <fullName evidence="9">Cytochrome C biogenesis protein</fullName>
    </submittedName>
</protein>
<evidence type="ECO:0000256" key="1">
    <source>
        <dbReference type="ARBA" id="ARBA00004651"/>
    </source>
</evidence>
<proteinExistence type="inferred from homology"/>
<name>A0A1J7C7W5_9ACTN</name>
<dbReference type="STRING" id="1428644.BIV57_10150"/>
<dbReference type="SUPFAM" id="SSF161098">
    <property type="entry name" value="MetI-like"/>
    <property type="match status" value="1"/>
</dbReference>
<gene>
    <name evidence="9" type="ORF">BIV57_10150</name>
</gene>
<comment type="subcellular location">
    <subcellularLocation>
        <location evidence="1 7">Cell membrane</location>
        <topology evidence="1 7">Multi-pass membrane protein</topology>
    </subcellularLocation>
</comment>
<dbReference type="OrthoDB" id="9804439at2"/>
<evidence type="ECO:0000313" key="10">
    <source>
        <dbReference type="Proteomes" id="UP000243342"/>
    </source>
</evidence>
<feature type="transmembrane region" description="Helical" evidence="7">
    <location>
        <begin position="64"/>
        <end position="83"/>
    </location>
</feature>
<dbReference type="AlphaFoldDB" id="A0A1J7C7W5"/>
<dbReference type="Gene3D" id="1.10.3720.10">
    <property type="entry name" value="MetI-like"/>
    <property type="match status" value="1"/>
</dbReference>
<dbReference type="PANTHER" id="PTHR30193">
    <property type="entry name" value="ABC TRANSPORTER PERMEASE PROTEIN"/>
    <property type="match status" value="1"/>
</dbReference>
<feature type="transmembrane region" description="Helical" evidence="7">
    <location>
        <begin position="95"/>
        <end position="116"/>
    </location>
</feature>
<comment type="similarity">
    <text evidence="7">Belongs to the binding-protein-dependent transport system permease family.</text>
</comment>
<evidence type="ECO:0000256" key="7">
    <source>
        <dbReference type="RuleBase" id="RU363032"/>
    </source>
</evidence>